<feature type="compositionally biased region" description="Low complexity" evidence="1">
    <location>
        <begin position="69"/>
        <end position="101"/>
    </location>
</feature>
<dbReference type="RefSeq" id="WP_344755627.1">
    <property type="nucleotide sequence ID" value="NZ_BAABAE010000003.1"/>
</dbReference>
<reference evidence="4" key="1">
    <citation type="journal article" date="2019" name="Int. J. Syst. Evol. Microbiol.">
        <title>The Global Catalogue of Microorganisms (GCM) 10K type strain sequencing project: providing services to taxonomists for standard genome sequencing and annotation.</title>
        <authorList>
            <consortium name="The Broad Institute Genomics Platform"/>
            <consortium name="The Broad Institute Genome Sequencing Center for Infectious Disease"/>
            <person name="Wu L."/>
            <person name="Ma J."/>
        </authorList>
    </citation>
    <scope>NUCLEOTIDE SEQUENCE [LARGE SCALE GENOMIC DNA]</scope>
    <source>
        <strain evidence="4">JCM 16949</strain>
    </source>
</reference>
<feature type="transmembrane region" description="Helical" evidence="2">
    <location>
        <begin position="29"/>
        <end position="53"/>
    </location>
</feature>
<keyword evidence="2" id="KW-0812">Transmembrane</keyword>
<evidence type="ECO:0000313" key="3">
    <source>
        <dbReference type="EMBL" id="GAA3741678.1"/>
    </source>
</evidence>
<name>A0ABP7FJQ2_9MICO</name>
<evidence type="ECO:0000256" key="2">
    <source>
        <dbReference type="SAM" id="Phobius"/>
    </source>
</evidence>
<keyword evidence="2" id="KW-1133">Transmembrane helix</keyword>
<feature type="region of interest" description="Disordered" evidence="1">
    <location>
        <begin position="1"/>
        <end position="21"/>
    </location>
</feature>
<feature type="compositionally biased region" description="Basic and acidic residues" evidence="1">
    <location>
        <begin position="1"/>
        <end position="11"/>
    </location>
</feature>
<organism evidence="3 4">
    <name type="scientific">Leifsonella bigeumensis</name>
    <dbReference type="NCBI Taxonomy" id="433643"/>
    <lineage>
        <taxon>Bacteria</taxon>
        <taxon>Bacillati</taxon>
        <taxon>Actinomycetota</taxon>
        <taxon>Actinomycetes</taxon>
        <taxon>Micrococcales</taxon>
        <taxon>Microbacteriaceae</taxon>
        <taxon>Leifsonella</taxon>
    </lineage>
</organism>
<proteinExistence type="predicted"/>
<evidence type="ECO:0000313" key="4">
    <source>
        <dbReference type="Proteomes" id="UP001501004"/>
    </source>
</evidence>
<feature type="compositionally biased region" description="Pro residues" evidence="1">
    <location>
        <begin position="102"/>
        <end position="113"/>
    </location>
</feature>
<keyword evidence="2" id="KW-0472">Membrane</keyword>
<accession>A0ABP7FJQ2</accession>
<dbReference type="Proteomes" id="UP001501004">
    <property type="component" value="Unassembled WGS sequence"/>
</dbReference>
<comment type="caution">
    <text evidence="3">The sequence shown here is derived from an EMBL/GenBank/DDBJ whole genome shotgun (WGS) entry which is preliminary data.</text>
</comment>
<keyword evidence="4" id="KW-1185">Reference proteome</keyword>
<dbReference type="EMBL" id="BAABAE010000003">
    <property type="protein sequence ID" value="GAA3741678.1"/>
    <property type="molecule type" value="Genomic_DNA"/>
</dbReference>
<evidence type="ECO:0000256" key="1">
    <source>
        <dbReference type="SAM" id="MobiDB-lite"/>
    </source>
</evidence>
<protein>
    <submittedName>
        <fullName evidence="3">Uncharacterized protein</fullName>
    </submittedName>
</protein>
<sequence length="221" mass="22683">MSDDTPTERFEAPSAAATVGEGGKKKSKLLILILSIVGGLLLIAVVVLLTLLLSRGIGGPSAEPVSDVSTSPSASSSETPSESPSASPSETPSESPSASPSSAPPPPPPPPQETGPRFKTLNYPSSQSCSAGGPSFPATRPTFTVSWSTAGADEAWFVNGTDDAANSGYMQIPLNGNQGDFPYEQIVDCSDGSNTYTITLVGPDGKHVSKTWTVTITGDHF</sequence>
<gene>
    <name evidence="3" type="ORF">GCM10022239_16660</name>
</gene>
<feature type="region of interest" description="Disordered" evidence="1">
    <location>
        <begin position="59"/>
        <end position="136"/>
    </location>
</feature>